<dbReference type="Ensembl" id="ENSEBUT00000027097.1">
    <property type="protein sequence ID" value="ENSEBUP00000026521.1"/>
    <property type="gene ID" value="ENSEBUG00000016327.1"/>
</dbReference>
<dbReference type="Ensembl" id="ENSEBUT00000027116.1">
    <property type="protein sequence ID" value="ENSEBUP00000026540.1"/>
    <property type="gene ID" value="ENSEBUG00000016327.1"/>
</dbReference>
<feature type="region of interest" description="Disordered" evidence="3">
    <location>
        <begin position="163"/>
        <end position="192"/>
    </location>
</feature>
<keyword evidence="2" id="KW-0175">Coiled coil</keyword>
<dbReference type="InterPro" id="IPR035899">
    <property type="entry name" value="DBL_dom_sf"/>
</dbReference>
<feature type="domain" description="DH" evidence="5">
    <location>
        <begin position="919"/>
        <end position="1113"/>
    </location>
</feature>
<keyword evidence="7" id="KW-1185">Reference proteome</keyword>
<name>A0A8C4RAI9_EPTBU</name>
<evidence type="ECO:0000313" key="7">
    <source>
        <dbReference type="Proteomes" id="UP000694388"/>
    </source>
</evidence>
<proteinExistence type="predicted"/>
<dbReference type="GO" id="GO:0007264">
    <property type="term" value="P:small GTPase-mediated signal transduction"/>
    <property type="evidence" value="ECO:0007669"/>
    <property type="project" value="InterPro"/>
</dbReference>
<dbReference type="PANTHER" id="PTHR46001:SF3">
    <property type="entry name" value="PROTEIN STILL LIFE, ISOFORM SIF TYPE 1"/>
    <property type="match status" value="1"/>
</dbReference>
<dbReference type="PROSITE" id="PS50003">
    <property type="entry name" value="PH_DOMAIN"/>
    <property type="match status" value="1"/>
</dbReference>
<dbReference type="Pfam" id="PF23014">
    <property type="entry name" value="PH_Tiam1"/>
    <property type="match status" value="1"/>
</dbReference>
<keyword evidence="1" id="KW-0677">Repeat</keyword>
<dbReference type="InterPro" id="IPR055230">
    <property type="entry name" value="PH_Tiam1/2"/>
</dbReference>
<evidence type="ECO:0000256" key="3">
    <source>
        <dbReference type="SAM" id="MobiDB-lite"/>
    </source>
</evidence>
<feature type="compositionally biased region" description="Basic and acidic residues" evidence="3">
    <location>
        <begin position="1430"/>
        <end position="1442"/>
    </location>
</feature>
<dbReference type="PROSITE" id="PS00741">
    <property type="entry name" value="DH_1"/>
    <property type="match status" value="1"/>
</dbReference>
<dbReference type="Pfam" id="PF00621">
    <property type="entry name" value="RhoGEF"/>
    <property type="match status" value="1"/>
</dbReference>
<feature type="region of interest" description="Disordered" evidence="3">
    <location>
        <begin position="1"/>
        <end position="78"/>
    </location>
</feature>
<evidence type="ECO:0000313" key="6">
    <source>
        <dbReference type="Ensembl" id="ENSEBUP00000026540.1"/>
    </source>
</evidence>
<dbReference type="Gene3D" id="1.20.900.10">
    <property type="entry name" value="Dbl homology (DH) domain"/>
    <property type="match status" value="1"/>
</dbReference>
<dbReference type="GeneTree" id="ENSGT00940000157012"/>
<dbReference type="Pfam" id="PF00169">
    <property type="entry name" value="PH"/>
    <property type="match status" value="1"/>
</dbReference>
<dbReference type="PROSITE" id="PS50010">
    <property type="entry name" value="DH_2"/>
    <property type="match status" value="1"/>
</dbReference>
<evidence type="ECO:0000256" key="1">
    <source>
        <dbReference type="ARBA" id="ARBA00022737"/>
    </source>
</evidence>
<dbReference type="InterPro" id="IPR001331">
    <property type="entry name" value="GDS_CDC24_CS"/>
</dbReference>
<feature type="coiled-coil region" evidence="2">
    <location>
        <begin position="252"/>
        <end position="279"/>
    </location>
</feature>
<feature type="compositionally biased region" description="Polar residues" evidence="3">
    <location>
        <begin position="1285"/>
        <end position="1308"/>
    </location>
</feature>
<dbReference type="SMART" id="SM00325">
    <property type="entry name" value="RhoGEF"/>
    <property type="match status" value="1"/>
</dbReference>
<dbReference type="Gene3D" id="6.10.140.680">
    <property type="match status" value="1"/>
</dbReference>
<accession>A0A8C4RAI9</accession>
<feature type="region of interest" description="Disordered" evidence="3">
    <location>
        <begin position="1416"/>
        <end position="1445"/>
    </location>
</feature>
<dbReference type="CDD" id="cd00160">
    <property type="entry name" value="RhoGEF"/>
    <property type="match status" value="1"/>
</dbReference>
<evidence type="ECO:0000259" key="5">
    <source>
        <dbReference type="PROSITE" id="PS50010"/>
    </source>
</evidence>
<dbReference type="SUPFAM" id="SSF50729">
    <property type="entry name" value="PH domain-like"/>
    <property type="match status" value="2"/>
</dbReference>
<feature type="compositionally biased region" description="Polar residues" evidence="3">
    <location>
        <begin position="1"/>
        <end position="22"/>
    </location>
</feature>
<evidence type="ECO:0000256" key="2">
    <source>
        <dbReference type="SAM" id="Coils"/>
    </source>
</evidence>
<dbReference type="SUPFAM" id="SSF48065">
    <property type="entry name" value="DBL homology domain (DH-domain)"/>
    <property type="match status" value="1"/>
</dbReference>
<dbReference type="Pfam" id="PF18385">
    <property type="entry name" value="Tiam_CC_Ex"/>
    <property type="match status" value="1"/>
</dbReference>
<dbReference type="InterPro" id="IPR040655">
    <property type="entry name" value="TIAM1_CC-Ex"/>
</dbReference>
<dbReference type="GO" id="GO:0005085">
    <property type="term" value="F:guanyl-nucleotide exchange factor activity"/>
    <property type="evidence" value="ECO:0007669"/>
    <property type="project" value="InterPro"/>
</dbReference>
<feature type="region of interest" description="Disordered" evidence="3">
    <location>
        <begin position="433"/>
        <end position="457"/>
    </location>
</feature>
<sequence>MGNSGSQSELQNKKNSGSTPGSGSVAGGRKVPRPLTRNRFGFSNHSSPSHYRPSRSGRLRQPAPDGVPPRFPALPRLPCHPENDACTTNLTEAGLSFGRDRSFSARFWSLGLSRGHGGNESGSSLFPVNANGKRYTESASVPEERHSPRVLIKQCRNANASGMSVEFRKRERTPSLGTSSAIVPPKSPRCEEGNAQREWMLRTRQMGSHTGKDSCRVTVETIKASRPFVMEEMVDDKEVVVELDDQSEDDEIEEKQMQTSTAEDRLDTLSKEMYQAQEQQFMDLQIYPIATTEAYCSQTLPCRRQRHTAYQGNKTGKLGALVSLAGTLPRRKSKEHQLLNQSKGMRDGSDSGIEGAATDSDFPSKRSSLDFAWSPSIHTGPCEAEESDSGSSSLGMDLARSVVVAGEGQHCTRGSWLGGASCSGQVRGLLSSASGPGLTRGVGGSGEDESPTSVCSEERLGCSWPGGGGTVRWAGWLGVKSWLARGKGSRLELCPWRRWKLHWTALKGCALFLYGVMEGAAIEPGVTQPCHVLSVQNAIVQAVPEHPKRENVFCLSNSFGDVYLMQTGSTVELEDWASAIHSACATAIARRANRVDTPTLLRAEVARLQGAIELDSKMKKMAELQVALTSDSRNKKAIMTQIHQWERNLEGLQVELFRHRCYLASLQGEEPPNPKPVLSMASRSTKLALARLASFSVSSLHALVCSRDDGTVWERPATLSRAAPRKKGLFSSLRGTDSLNHASHRTTTEVFVGENNYLEQPWCPFLFAEGTSPCTDKLTNSDSTKECTSDGLVDARLRNLMSGHLPARMQTPGPPITSLEITTASKEFVTPNVVVIPSCFPVEQKENRIGEEGESSRAEGESRIEMESGILVEATTRGVEAETEQVNDTGAVLCSALQTDTHLRQSGSFPGRSLSPAERLWKVILELVETERTYVKDLTCLIESYLEPLQCESFLTTNELASLFGNLCEMVLFQRVFLETLEQAGSRVPSFHSLLQSNDLRAVLLSLARAFLHHAEHFKLYGSFCASHARAQALLARAKADPNFRAFLEQRNPQQQHSSTLESYLIKPIQRILKYPLLLRELRALTDPDSDENCHLEEACKAMSGVASHINEMQKIYDEFGVVFDRLVEEQPGPQREVSDLSMGELLITDSVVWLNPPCSLRRCKRELGIKLFAFKQALVLICHKESEKGRKRGSSLPRLENPVDGFGQFRFWHMVPAGALQVRAGSVSPEVGMSCIWELVHMKSELEGRPETVFHLCSHYHVKKLKMVRVLGKILRDRNRHQSRLSLTTSPQSSRHSQRLTSCPDAPSSSCLEASEVAPAEAKELSSPLSSVDSGCVLELAQEQGIGRTMSNNEHRDAVAKDEASVAHCMELSHLADGPRHGKDLDRRLWTWNLMRISFACDDIETDILSDEGTLENRNEQCDDDNETDENKSVEGERQVMDGEEEEICGEREMTQNSTEQLHRAHISDDVTGNQEQPVKVFQEDTEENRLIEERRRSSLEFARNHRKPSICC</sequence>
<dbReference type="SMART" id="SM00233">
    <property type="entry name" value="PH"/>
    <property type="match status" value="1"/>
</dbReference>
<feature type="region of interest" description="Disordered" evidence="3">
    <location>
        <begin position="1282"/>
        <end position="1308"/>
    </location>
</feature>
<feature type="domain" description="PH" evidence="4">
    <location>
        <begin position="470"/>
        <end position="585"/>
    </location>
</feature>
<protein>
    <submittedName>
        <fullName evidence="6">Uncharacterized protein</fullName>
    </submittedName>
</protein>
<dbReference type="InterPro" id="IPR000219">
    <property type="entry name" value="DH_dom"/>
</dbReference>
<dbReference type="InterPro" id="IPR001849">
    <property type="entry name" value="PH_domain"/>
</dbReference>
<evidence type="ECO:0000259" key="4">
    <source>
        <dbReference type="PROSITE" id="PS50003"/>
    </source>
</evidence>
<organism evidence="6 7">
    <name type="scientific">Eptatretus burgeri</name>
    <name type="common">Inshore hagfish</name>
    <dbReference type="NCBI Taxonomy" id="7764"/>
    <lineage>
        <taxon>Eukaryota</taxon>
        <taxon>Metazoa</taxon>
        <taxon>Chordata</taxon>
        <taxon>Craniata</taxon>
        <taxon>Vertebrata</taxon>
        <taxon>Cyclostomata</taxon>
        <taxon>Myxini</taxon>
        <taxon>Myxiniformes</taxon>
        <taxon>Myxinidae</taxon>
        <taxon>Eptatretinae</taxon>
        <taxon>Eptatretus</taxon>
    </lineage>
</organism>
<dbReference type="InterPro" id="IPR043537">
    <property type="entry name" value="Tiam1/Tiam2/Sif"/>
</dbReference>
<reference evidence="6" key="1">
    <citation type="submission" date="2025-05" db="UniProtKB">
        <authorList>
            <consortium name="Ensembl"/>
        </authorList>
    </citation>
    <scope>IDENTIFICATION</scope>
</reference>
<feature type="region of interest" description="Disordered" evidence="3">
    <location>
        <begin position="331"/>
        <end position="365"/>
    </location>
</feature>
<dbReference type="InterPro" id="IPR011993">
    <property type="entry name" value="PH-like_dom_sf"/>
</dbReference>
<dbReference type="Proteomes" id="UP000694388">
    <property type="component" value="Unplaced"/>
</dbReference>
<dbReference type="PANTHER" id="PTHR46001">
    <property type="entry name" value="TIAM (MAMMALIAN TUMOR INVASION AND METASTASIS FACTOR) HOMOLOG"/>
    <property type="match status" value="1"/>
</dbReference>
<dbReference type="Gene3D" id="2.30.29.30">
    <property type="entry name" value="Pleckstrin-homology domain (PH domain)/Phosphotyrosine-binding domain (PTB)"/>
    <property type="match status" value="2"/>
</dbReference>